<gene>
    <name evidence="2" type="ORF">EG244_12530</name>
</gene>
<reference evidence="2 3" key="1">
    <citation type="submission" date="2018-11" db="EMBL/GenBank/DDBJ databases">
        <title>Gemmobacter sp. nov., YIM 102744-1 draft genome.</title>
        <authorList>
            <person name="Li G."/>
            <person name="Jiang Y."/>
        </authorList>
    </citation>
    <scope>NUCLEOTIDE SEQUENCE [LARGE SCALE GENOMIC DNA]</scope>
    <source>
        <strain evidence="2 3">YIM 102744-1</strain>
    </source>
</reference>
<protein>
    <submittedName>
        <fullName evidence="2">DUF1269 domain-containing protein</fullName>
    </submittedName>
</protein>
<evidence type="ECO:0000313" key="3">
    <source>
        <dbReference type="Proteomes" id="UP000282125"/>
    </source>
</evidence>
<evidence type="ECO:0000313" key="2">
    <source>
        <dbReference type="EMBL" id="RRH73501.1"/>
    </source>
</evidence>
<organism evidence="2 3">
    <name type="scientific">Falsigemmobacter faecalis</name>
    <dbReference type="NCBI Taxonomy" id="2488730"/>
    <lineage>
        <taxon>Bacteria</taxon>
        <taxon>Pseudomonadati</taxon>
        <taxon>Pseudomonadota</taxon>
        <taxon>Alphaproteobacteria</taxon>
        <taxon>Rhodobacterales</taxon>
        <taxon>Paracoccaceae</taxon>
        <taxon>Falsigemmobacter</taxon>
    </lineage>
</organism>
<evidence type="ECO:0000256" key="1">
    <source>
        <dbReference type="SAM" id="Phobius"/>
    </source>
</evidence>
<keyword evidence="1" id="KW-1133">Transmembrane helix</keyword>
<feature type="transmembrane region" description="Helical" evidence="1">
    <location>
        <begin position="55"/>
        <end position="79"/>
    </location>
</feature>
<proteinExistence type="predicted"/>
<dbReference type="Pfam" id="PF06897">
    <property type="entry name" value="DUF1269"/>
    <property type="match status" value="1"/>
</dbReference>
<dbReference type="AlphaFoldDB" id="A0A3P3DGX1"/>
<accession>A0A3P3DGX1</accession>
<sequence length="172" mass="17873">MSEFIVIGFETVTEADETLARLKRLQREYLIDLEDAVIATRSPEGAVDLKQSVNLVGMGAASSGVSGAMFGTLIGLLFLNPLAGMAIGGAIGAGTGALAGSLADYGINDDLIREIAGTLTPGSSALFLLVRKAQPEKVMAEFPHSKGRIIRSSLSPEAEEKLREAIAGLNAA</sequence>
<dbReference type="RefSeq" id="WP_124965335.1">
    <property type="nucleotide sequence ID" value="NZ_RRAZ01000017.1"/>
</dbReference>
<dbReference type="InterPro" id="IPR009200">
    <property type="entry name" value="DUF1269_membrane"/>
</dbReference>
<keyword evidence="1" id="KW-0472">Membrane</keyword>
<comment type="caution">
    <text evidence="2">The sequence shown here is derived from an EMBL/GenBank/DDBJ whole genome shotgun (WGS) entry which is preliminary data.</text>
</comment>
<dbReference type="OrthoDB" id="275223at2"/>
<keyword evidence="3" id="KW-1185">Reference proteome</keyword>
<name>A0A3P3DGX1_9RHOB</name>
<keyword evidence="1" id="KW-0812">Transmembrane</keyword>
<dbReference type="EMBL" id="RRAZ01000017">
    <property type="protein sequence ID" value="RRH73501.1"/>
    <property type="molecule type" value="Genomic_DNA"/>
</dbReference>
<dbReference type="Proteomes" id="UP000282125">
    <property type="component" value="Unassembled WGS sequence"/>
</dbReference>